<dbReference type="InterPro" id="IPR000719">
    <property type="entry name" value="Prot_kinase_dom"/>
</dbReference>
<dbReference type="GO" id="GO:0004672">
    <property type="term" value="F:protein kinase activity"/>
    <property type="evidence" value="ECO:0007669"/>
    <property type="project" value="InterPro"/>
</dbReference>
<dbReference type="InterPro" id="IPR001245">
    <property type="entry name" value="Ser-Thr/Tyr_kinase_cat_dom"/>
</dbReference>
<comment type="caution">
    <text evidence="7">The sequence shown here is derived from an EMBL/GenBank/DDBJ whole genome shotgun (WGS) entry which is preliminary data.</text>
</comment>
<protein>
    <recommendedName>
        <fullName evidence="6">Protein kinase domain-containing protein</fullName>
    </recommendedName>
</protein>
<evidence type="ECO:0000313" key="7">
    <source>
        <dbReference type="EMBL" id="KAJ6431130.1"/>
    </source>
</evidence>
<dbReference type="GO" id="GO:0005524">
    <property type="term" value="F:ATP binding"/>
    <property type="evidence" value="ECO:0007669"/>
    <property type="project" value="UniProtKB-KW"/>
</dbReference>
<dbReference type="PANTHER" id="PTHR47973">
    <property type="entry name" value="CYSTEINE-RICH RECEPTOR-LIKE PROTEIN KINASE 3"/>
    <property type="match status" value="1"/>
</dbReference>
<evidence type="ECO:0000256" key="4">
    <source>
        <dbReference type="ARBA" id="ARBA00022840"/>
    </source>
</evidence>
<feature type="domain" description="Protein kinase" evidence="6">
    <location>
        <begin position="1"/>
        <end position="118"/>
    </location>
</feature>
<dbReference type="InterPro" id="IPR011009">
    <property type="entry name" value="Kinase-like_dom_sf"/>
</dbReference>
<dbReference type="Pfam" id="PF07714">
    <property type="entry name" value="PK_Tyr_Ser-Thr"/>
    <property type="match status" value="1"/>
</dbReference>
<evidence type="ECO:0000256" key="2">
    <source>
        <dbReference type="ARBA" id="ARBA00022741"/>
    </source>
</evidence>
<accession>A0AAD6KY80</accession>
<dbReference type="AlphaFoldDB" id="A0AAD6KY80"/>
<dbReference type="Proteomes" id="UP001162972">
    <property type="component" value="Chromosome 10"/>
</dbReference>
<feature type="compositionally biased region" description="Polar residues" evidence="5">
    <location>
        <begin position="117"/>
        <end position="128"/>
    </location>
</feature>
<dbReference type="EMBL" id="JAPFFJ010000003">
    <property type="protein sequence ID" value="KAJ6431130.1"/>
    <property type="molecule type" value="Genomic_DNA"/>
</dbReference>
<proteinExistence type="predicted"/>
<evidence type="ECO:0000313" key="8">
    <source>
        <dbReference type="Proteomes" id="UP001162972"/>
    </source>
</evidence>
<name>A0AAD6KY80_9ROSI</name>
<gene>
    <name evidence="7" type="ORF">OIU84_018595</name>
</gene>
<dbReference type="PROSITE" id="PS50011">
    <property type="entry name" value="PROTEIN_KINASE_DOM"/>
    <property type="match status" value="1"/>
</dbReference>
<keyword evidence="8" id="KW-1185">Reference proteome</keyword>
<evidence type="ECO:0000256" key="1">
    <source>
        <dbReference type="ARBA" id="ARBA00022679"/>
    </source>
</evidence>
<dbReference type="InterPro" id="IPR052059">
    <property type="entry name" value="CR_Ser/Thr_kinase"/>
</dbReference>
<evidence type="ECO:0000256" key="5">
    <source>
        <dbReference type="SAM" id="MobiDB-lite"/>
    </source>
</evidence>
<keyword evidence="4" id="KW-0067">ATP-binding</keyword>
<dbReference type="Gene3D" id="1.10.510.10">
    <property type="entry name" value="Transferase(Phosphotransferase) domain 1"/>
    <property type="match status" value="1"/>
</dbReference>
<evidence type="ECO:0000259" key="6">
    <source>
        <dbReference type="PROSITE" id="PS50011"/>
    </source>
</evidence>
<keyword evidence="2" id="KW-0547">Nucleotide-binding</keyword>
<sequence>MTINSNCCRGYMAPEYVVRGKLTEKVDVYSFGVLLIEVVSGKGKNPVPRDSRSLLQMVWSLHGNGRLCEAVDPVLEGDFQEDEASRLLHIGLLCVQASPELRPSMSKVVKMIKGEPRNSSANTTTVSQPCYYGDQHG</sequence>
<evidence type="ECO:0000256" key="3">
    <source>
        <dbReference type="ARBA" id="ARBA00022777"/>
    </source>
</evidence>
<keyword evidence="1" id="KW-0808">Transferase</keyword>
<feature type="region of interest" description="Disordered" evidence="5">
    <location>
        <begin position="116"/>
        <end position="137"/>
    </location>
</feature>
<reference evidence="7 8" key="1">
    <citation type="journal article" date="2023" name="Int. J. Mol. Sci.">
        <title>De Novo Assembly and Annotation of 11 Diverse Shrub Willow (Salix) Genomes Reveals Novel Gene Organization in Sex-Linked Regions.</title>
        <authorList>
            <person name="Hyden B."/>
            <person name="Feng K."/>
            <person name="Yates T.B."/>
            <person name="Jawdy S."/>
            <person name="Cereghino C."/>
            <person name="Smart L.B."/>
            <person name="Muchero W."/>
        </authorList>
    </citation>
    <scope>NUCLEOTIDE SEQUENCE [LARGE SCALE GENOMIC DNA]</scope>
    <source>
        <tissue evidence="7">Shoot tip</tissue>
    </source>
</reference>
<organism evidence="7 8">
    <name type="scientific">Salix udensis</name>
    <dbReference type="NCBI Taxonomy" id="889485"/>
    <lineage>
        <taxon>Eukaryota</taxon>
        <taxon>Viridiplantae</taxon>
        <taxon>Streptophyta</taxon>
        <taxon>Embryophyta</taxon>
        <taxon>Tracheophyta</taxon>
        <taxon>Spermatophyta</taxon>
        <taxon>Magnoliopsida</taxon>
        <taxon>eudicotyledons</taxon>
        <taxon>Gunneridae</taxon>
        <taxon>Pentapetalae</taxon>
        <taxon>rosids</taxon>
        <taxon>fabids</taxon>
        <taxon>Malpighiales</taxon>
        <taxon>Salicaceae</taxon>
        <taxon>Saliceae</taxon>
        <taxon>Salix</taxon>
    </lineage>
</organism>
<dbReference type="SUPFAM" id="SSF56112">
    <property type="entry name" value="Protein kinase-like (PK-like)"/>
    <property type="match status" value="1"/>
</dbReference>
<keyword evidence="3" id="KW-0418">Kinase</keyword>